<name>A0A644Y4T9_9ZZZZ</name>
<gene>
    <name evidence="6" type="primary">ltaA_8</name>
    <name evidence="6" type="ORF">SDC9_69408</name>
</gene>
<sequence>MKNRYLDLRSDTVTQPTDEMRKAMFEAEVGDDVYRDDPTVNRLEEMAAAIMGKEAALFMVSGTMANQVAVMTHNEAYGNEIIVGAKSHIVHYECGAPARLAGVNFALVDNPNTFLYAADVRRLFRPLDPHFPKTGLVCLENALCNGDVVPLDVIDETCLAAHELGLPVHMDGARIFNAALALGCDAKRVSQNCDSVSFCVSKGLCSPVGALLCGSQSFIDRARRMRKVVGGGMRQAGVLAACGIVSLEVMTKRLHVDHENARYLGEQLNKLDGISANMDQIKINMVFWKAAQPNFRSEEFVTFMLEHGVKVYGILVDEYRFVTHNDVTREDIDRVISLMKEYIASIS</sequence>
<comment type="similarity">
    <text evidence="2">Belongs to the threonine aldolase family.</text>
</comment>
<dbReference type="CDD" id="cd06502">
    <property type="entry name" value="TA_like"/>
    <property type="match status" value="1"/>
</dbReference>
<dbReference type="InterPro" id="IPR015424">
    <property type="entry name" value="PyrdxlP-dep_Trfase"/>
</dbReference>
<dbReference type="EMBL" id="VSSQ01003923">
    <property type="protein sequence ID" value="MPM22948.1"/>
    <property type="molecule type" value="Genomic_DNA"/>
</dbReference>
<dbReference type="GO" id="GO:0006545">
    <property type="term" value="P:glycine biosynthetic process"/>
    <property type="evidence" value="ECO:0007669"/>
    <property type="project" value="TreeGrafter"/>
</dbReference>
<evidence type="ECO:0000256" key="4">
    <source>
        <dbReference type="ARBA" id="ARBA00023239"/>
    </source>
</evidence>
<dbReference type="PIRSF" id="PIRSF017617">
    <property type="entry name" value="Thr_aldolase"/>
    <property type="match status" value="1"/>
</dbReference>
<dbReference type="PANTHER" id="PTHR48097">
    <property type="entry name" value="L-THREONINE ALDOLASE-RELATED"/>
    <property type="match status" value="1"/>
</dbReference>
<accession>A0A644Y4T9</accession>
<comment type="caution">
    <text evidence="6">The sequence shown here is derived from an EMBL/GenBank/DDBJ whole genome shotgun (WGS) entry which is preliminary data.</text>
</comment>
<evidence type="ECO:0000259" key="5">
    <source>
        <dbReference type="Pfam" id="PF01212"/>
    </source>
</evidence>
<dbReference type="InterPro" id="IPR023603">
    <property type="entry name" value="Low_specificity_L-TA-like"/>
</dbReference>
<keyword evidence="3" id="KW-0663">Pyridoxal phosphate</keyword>
<comment type="cofactor">
    <cofactor evidence="1">
        <name>pyridoxal 5'-phosphate</name>
        <dbReference type="ChEBI" id="CHEBI:597326"/>
    </cofactor>
</comment>
<dbReference type="InterPro" id="IPR015422">
    <property type="entry name" value="PyrdxlP-dep_Trfase_small"/>
</dbReference>
<dbReference type="Pfam" id="PF01212">
    <property type="entry name" value="Beta_elim_lyase"/>
    <property type="match status" value="1"/>
</dbReference>
<dbReference type="InterPro" id="IPR015421">
    <property type="entry name" value="PyrdxlP-dep_Trfase_major"/>
</dbReference>
<dbReference type="FunFam" id="3.40.640.10:FF:000030">
    <property type="entry name" value="Low-specificity L-threonine aldolase"/>
    <property type="match status" value="1"/>
</dbReference>
<dbReference type="Gene3D" id="3.40.640.10">
    <property type="entry name" value="Type I PLP-dependent aspartate aminotransferase-like (Major domain)"/>
    <property type="match status" value="1"/>
</dbReference>
<dbReference type="NCBIfam" id="NF007825">
    <property type="entry name" value="PRK10534.1"/>
    <property type="match status" value="1"/>
</dbReference>
<keyword evidence="4 6" id="KW-0456">Lyase</keyword>
<evidence type="ECO:0000256" key="1">
    <source>
        <dbReference type="ARBA" id="ARBA00001933"/>
    </source>
</evidence>
<feature type="domain" description="Aromatic amino acid beta-eliminating lyase/threonine aldolase" evidence="5">
    <location>
        <begin position="7"/>
        <end position="290"/>
    </location>
</feature>
<reference evidence="6" key="1">
    <citation type="submission" date="2019-08" db="EMBL/GenBank/DDBJ databases">
        <authorList>
            <person name="Kucharzyk K."/>
            <person name="Murdoch R.W."/>
            <person name="Higgins S."/>
            <person name="Loffler F."/>
        </authorList>
    </citation>
    <scope>NUCLEOTIDE SEQUENCE</scope>
</reference>
<dbReference type="InterPro" id="IPR001597">
    <property type="entry name" value="ArAA_b-elim_lyase/Thr_aldolase"/>
</dbReference>
<dbReference type="AlphaFoldDB" id="A0A644Y4T9"/>
<dbReference type="EC" id="4.1.2.49" evidence="6"/>
<dbReference type="GO" id="GO:0008732">
    <property type="term" value="F:L-allo-threonine aldolase activity"/>
    <property type="evidence" value="ECO:0007669"/>
    <property type="project" value="UniProtKB-EC"/>
</dbReference>
<evidence type="ECO:0000256" key="3">
    <source>
        <dbReference type="ARBA" id="ARBA00022898"/>
    </source>
</evidence>
<dbReference type="NCBIfam" id="NF041359">
    <property type="entry name" value="GntG_guanitoxin"/>
    <property type="match status" value="1"/>
</dbReference>
<proteinExistence type="inferred from homology"/>
<dbReference type="SUPFAM" id="SSF53383">
    <property type="entry name" value="PLP-dependent transferases"/>
    <property type="match status" value="1"/>
</dbReference>
<evidence type="ECO:0000256" key="2">
    <source>
        <dbReference type="ARBA" id="ARBA00006966"/>
    </source>
</evidence>
<dbReference type="GO" id="GO:0006567">
    <property type="term" value="P:L-threonine catabolic process"/>
    <property type="evidence" value="ECO:0007669"/>
    <property type="project" value="TreeGrafter"/>
</dbReference>
<dbReference type="Gene3D" id="3.90.1150.10">
    <property type="entry name" value="Aspartate Aminotransferase, domain 1"/>
    <property type="match status" value="1"/>
</dbReference>
<dbReference type="GO" id="GO:0005829">
    <property type="term" value="C:cytosol"/>
    <property type="evidence" value="ECO:0007669"/>
    <property type="project" value="TreeGrafter"/>
</dbReference>
<organism evidence="6">
    <name type="scientific">bioreactor metagenome</name>
    <dbReference type="NCBI Taxonomy" id="1076179"/>
    <lineage>
        <taxon>unclassified sequences</taxon>
        <taxon>metagenomes</taxon>
        <taxon>ecological metagenomes</taxon>
    </lineage>
</organism>
<protein>
    <submittedName>
        <fullName evidence="6">L-allo-threonine aldolase</fullName>
        <ecNumber evidence="6">4.1.2.49</ecNumber>
    </submittedName>
</protein>
<dbReference type="PANTHER" id="PTHR48097:SF9">
    <property type="entry name" value="L-THREONINE ALDOLASE"/>
    <property type="match status" value="1"/>
</dbReference>
<evidence type="ECO:0000313" key="6">
    <source>
        <dbReference type="EMBL" id="MPM22948.1"/>
    </source>
</evidence>